<organism evidence="1 2">
    <name type="scientific">Fibrobacter intestinalis</name>
    <dbReference type="NCBI Taxonomy" id="28122"/>
    <lineage>
        <taxon>Bacteria</taxon>
        <taxon>Pseudomonadati</taxon>
        <taxon>Fibrobacterota</taxon>
        <taxon>Fibrobacteria</taxon>
        <taxon>Fibrobacterales</taxon>
        <taxon>Fibrobacteraceae</taxon>
        <taxon>Fibrobacter</taxon>
    </lineage>
</organism>
<dbReference type="RefSeq" id="WP_143394360.1">
    <property type="nucleotide sequence ID" value="NZ_FUWU01000115.1"/>
</dbReference>
<protein>
    <submittedName>
        <fullName evidence="1">Uncharacterized protein</fullName>
    </submittedName>
</protein>
<gene>
    <name evidence="1" type="ORF">SAMN02745108_02987</name>
</gene>
<dbReference type="EMBL" id="FUWU01000115">
    <property type="protein sequence ID" value="SKA23889.1"/>
    <property type="molecule type" value="Genomic_DNA"/>
</dbReference>
<evidence type="ECO:0000313" key="1">
    <source>
        <dbReference type="EMBL" id="SKA23889.1"/>
    </source>
</evidence>
<evidence type="ECO:0000313" key="2">
    <source>
        <dbReference type="Proteomes" id="UP000190449"/>
    </source>
</evidence>
<dbReference type="Proteomes" id="UP000190449">
    <property type="component" value="Unassembled WGS sequence"/>
</dbReference>
<dbReference type="AlphaFoldDB" id="A0A1T4S6L7"/>
<name>A0A1T4S6L7_9BACT</name>
<reference evidence="1 2" key="1">
    <citation type="submission" date="2017-02" db="EMBL/GenBank/DDBJ databases">
        <authorList>
            <person name="Peterson S.W."/>
        </authorList>
    </citation>
    <scope>NUCLEOTIDE SEQUENCE [LARGE SCALE GENOMIC DNA]</scope>
    <source>
        <strain evidence="1 2">ATCC 43854</strain>
    </source>
</reference>
<dbReference type="STRING" id="28122.SAMN02745108_02987"/>
<proteinExistence type="predicted"/>
<accession>A0A1T4S6L7</accession>
<sequence length="346" mass="37379">MEENITTLLDMDEAENISGDDYLYLVQGCGSKRDRKLKLSALFSSDPSHTLVVDSEDDIPGEFLLGKFDQFSHDVHYDTDGKVRFYADTTRAGRIIRGEPKNLDGSEFNTERVQFMAAVIDFGDESSADFVHNFHGTANFFFANVDQKLVVKNGGIVAGGGLSVPKPNAEGETLADINGMTGDIQTVGKVKGATAEFGSAYVKGEMEAESFFTNGEVSAGTVLSDVLKAKSSVSDIYRLPKKEGTTSAGVVPAEIDANCYHETSSDYTLSGDVGDIVFVDNTGTDQIKVYTGSKYDGETGEWKRKYCLLNAGCCGQFICTGLSSGKDGSRNYSWAPMFNAVVQVEN</sequence>